<sequence>MVDENERYQQAKRRVEELRDFYNHLTAYIIVNTVLAIINFVTTPWVWWFYWVSVFWGIGLLMHGASVFVKRGILDEDWEERKIREIMEKDKKG</sequence>
<name>A0A1D3L470_9EURY</name>
<dbReference type="Pfam" id="PF13239">
    <property type="entry name" value="2TM"/>
    <property type="match status" value="1"/>
</dbReference>
<feature type="transmembrane region" description="Helical" evidence="1">
    <location>
        <begin position="48"/>
        <end position="69"/>
    </location>
</feature>
<dbReference type="EMBL" id="LT607756">
    <property type="protein sequence ID" value="SCG86356.1"/>
    <property type="molecule type" value="Genomic_DNA"/>
</dbReference>
<dbReference type="KEGG" id="mcub:MCBB_1805"/>
<dbReference type="InterPro" id="IPR025698">
    <property type="entry name" value="2TM_dom"/>
</dbReference>
<evidence type="ECO:0000256" key="1">
    <source>
        <dbReference type="SAM" id="Phobius"/>
    </source>
</evidence>
<keyword evidence="1" id="KW-0812">Transmembrane</keyword>
<evidence type="ECO:0000313" key="3">
    <source>
        <dbReference type="EMBL" id="SCG86356.1"/>
    </source>
</evidence>
<feature type="domain" description="2TM" evidence="2">
    <location>
        <begin position="9"/>
        <end position="88"/>
    </location>
</feature>
<evidence type="ECO:0000313" key="4">
    <source>
        <dbReference type="Proteomes" id="UP000094707"/>
    </source>
</evidence>
<evidence type="ECO:0000259" key="2">
    <source>
        <dbReference type="Pfam" id="PF13239"/>
    </source>
</evidence>
<organism evidence="3 4">
    <name type="scientific">Methanobacterium congolense</name>
    <dbReference type="NCBI Taxonomy" id="118062"/>
    <lineage>
        <taxon>Archaea</taxon>
        <taxon>Methanobacteriati</taxon>
        <taxon>Methanobacteriota</taxon>
        <taxon>Methanomada group</taxon>
        <taxon>Methanobacteria</taxon>
        <taxon>Methanobacteriales</taxon>
        <taxon>Methanobacteriaceae</taxon>
        <taxon>Methanobacterium</taxon>
    </lineage>
</organism>
<reference evidence="3 4" key="1">
    <citation type="submission" date="2016-08" db="EMBL/GenBank/DDBJ databases">
        <authorList>
            <person name="Seilhamer J.J."/>
        </authorList>
    </citation>
    <scope>NUCLEOTIDE SEQUENCE [LARGE SCALE GENOMIC DNA]</scope>
    <source>
        <strain evidence="3">Buetzberg</strain>
    </source>
</reference>
<dbReference type="OrthoDB" id="141933at2157"/>
<dbReference type="RefSeq" id="WP_071907427.1">
    <property type="nucleotide sequence ID" value="NZ_LT607756.1"/>
</dbReference>
<dbReference type="GeneID" id="30412643"/>
<keyword evidence="4" id="KW-1185">Reference proteome</keyword>
<dbReference type="Proteomes" id="UP000094707">
    <property type="component" value="Chromosome I"/>
</dbReference>
<protein>
    <submittedName>
        <fullName evidence="3">Putative integron gene cassette protein</fullName>
    </submittedName>
</protein>
<keyword evidence="1" id="KW-0472">Membrane</keyword>
<gene>
    <name evidence="3" type="primary">ORF1</name>
    <name evidence="3" type="ORF">MCBB_1805</name>
</gene>
<proteinExistence type="predicted"/>
<keyword evidence="1" id="KW-1133">Transmembrane helix</keyword>
<accession>A0A1D3L470</accession>
<dbReference type="AlphaFoldDB" id="A0A1D3L470"/>
<dbReference type="STRING" id="118062.MCBB_1805"/>
<feature type="transmembrane region" description="Helical" evidence="1">
    <location>
        <begin position="21"/>
        <end position="42"/>
    </location>
</feature>